<dbReference type="PANTHER" id="PTHR35936:SF19">
    <property type="entry name" value="AMINO-ACID-BINDING PROTEIN YXEM-RELATED"/>
    <property type="match status" value="1"/>
</dbReference>
<keyword evidence="5" id="KW-1185">Reference proteome</keyword>
<dbReference type="OrthoDB" id="6371790at2"/>
<dbReference type="KEGG" id="ncb:C0V82_00510"/>
<dbReference type="PANTHER" id="PTHR35936">
    <property type="entry name" value="MEMBRANE-BOUND LYTIC MUREIN TRANSGLYCOSYLASE F"/>
    <property type="match status" value="1"/>
</dbReference>
<feature type="signal peptide" evidence="2">
    <location>
        <begin position="1"/>
        <end position="20"/>
    </location>
</feature>
<evidence type="ECO:0000259" key="3">
    <source>
        <dbReference type="Pfam" id="PF00497"/>
    </source>
</evidence>
<evidence type="ECO:0000313" key="5">
    <source>
        <dbReference type="Proteomes" id="UP000234752"/>
    </source>
</evidence>
<gene>
    <name evidence="4" type="ORF">C0V82_00510</name>
</gene>
<keyword evidence="1 2" id="KW-0732">Signal</keyword>
<dbReference type="EMBL" id="CP025611">
    <property type="protein sequence ID" value="AUN28903.1"/>
    <property type="molecule type" value="Genomic_DNA"/>
</dbReference>
<dbReference type="SUPFAM" id="SSF53850">
    <property type="entry name" value="Periplasmic binding protein-like II"/>
    <property type="match status" value="1"/>
</dbReference>
<feature type="chain" id="PRO_5014914497" description="Solute-binding protein family 3/N-terminal domain-containing protein" evidence="2">
    <location>
        <begin position="21"/>
        <end position="251"/>
    </location>
</feature>
<evidence type="ECO:0000313" key="4">
    <source>
        <dbReference type="EMBL" id="AUN28903.1"/>
    </source>
</evidence>
<protein>
    <recommendedName>
        <fullName evidence="3">Solute-binding protein family 3/N-terminal domain-containing protein</fullName>
    </recommendedName>
</protein>
<dbReference type="PROSITE" id="PS51257">
    <property type="entry name" value="PROKAR_LIPOPROTEIN"/>
    <property type="match status" value="1"/>
</dbReference>
<evidence type="ECO:0000256" key="2">
    <source>
        <dbReference type="SAM" id="SignalP"/>
    </source>
</evidence>
<dbReference type="RefSeq" id="WP_102110661.1">
    <property type="nucleotide sequence ID" value="NZ_BMGN01000005.1"/>
</dbReference>
<dbReference type="InterPro" id="IPR001638">
    <property type="entry name" value="Solute-binding_3/MltF_N"/>
</dbReference>
<dbReference type="Pfam" id="PF00497">
    <property type="entry name" value="SBP_bac_3"/>
    <property type="match status" value="1"/>
</dbReference>
<proteinExistence type="predicted"/>
<feature type="domain" description="Solute-binding protein family 3/N-terminal" evidence="3">
    <location>
        <begin position="27"/>
        <end position="247"/>
    </location>
</feature>
<evidence type="ECO:0000256" key="1">
    <source>
        <dbReference type="ARBA" id="ARBA00022729"/>
    </source>
</evidence>
<accession>A0A2K9N6X6</accession>
<name>A0A2K9N6X6_9PROT</name>
<reference evidence="4 5" key="1">
    <citation type="submission" date="2017-12" db="EMBL/GenBank/DDBJ databases">
        <title>Genomes of bacteria within cyanobacterial aggregates.</title>
        <authorList>
            <person name="Cai H."/>
        </authorList>
    </citation>
    <scope>NUCLEOTIDE SEQUENCE [LARGE SCALE GENOMIC DNA]</scope>
    <source>
        <strain evidence="4 5">TH16</strain>
    </source>
</reference>
<dbReference type="Gene3D" id="3.40.190.10">
    <property type="entry name" value="Periplasmic binding protein-like II"/>
    <property type="match status" value="2"/>
</dbReference>
<organism evidence="4 5">
    <name type="scientific">Niveispirillum cyanobacteriorum</name>
    <dbReference type="NCBI Taxonomy" id="1612173"/>
    <lineage>
        <taxon>Bacteria</taxon>
        <taxon>Pseudomonadati</taxon>
        <taxon>Pseudomonadota</taxon>
        <taxon>Alphaproteobacteria</taxon>
        <taxon>Rhodospirillales</taxon>
        <taxon>Azospirillaceae</taxon>
        <taxon>Niveispirillum</taxon>
    </lineage>
</organism>
<dbReference type="AlphaFoldDB" id="A0A2K9N6X6"/>
<sequence>MRRHFMLPLICMLFLSCAHAARAEKVRFGLREAAPLVETAPDGKLRGLEYELLSAIFTAAGMETEPYIGSNARLALAAGEGTIDGFAPVVGSPPDGLTLTDSYITYRNVAITLISRNIQLEAPGDLKGLRVLAFQRASKVLGPEFAATVAQSEDYREEPVQALQAKGLLFGRYDVLVGESRVLQYHIAQVLAAGGDPVRSLPIVEHRLFPPNFYCAAFRDPALAARFNDALRRVKTDGTYDAIMARYDATQ</sequence>
<dbReference type="Proteomes" id="UP000234752">
    <property type="component" value="Chromosome eg_1"/>
</dbReference>